<reference evidence="2 3" key="1">
    <citation type="journal article" date="2018" name="Emerg. Microbes Infect.">
        <title>Genomic analysis of oral Campylobacter concisus strains identified a potential bacterial molecular marker associated with active Crohn's disease.</title>
        <authorList>
            <person name="Liu F."/>
            <person name="Ma R."/>
            <person name="Tay C.Y.A."/>
            <person name="Octavia S."/>
            <person name="Lan R."/>
            <person name="Chung H.K.L."/>
            <person name="Riordan S.M."/>
            <person name="Grimm M.C."/>
            <person name="Leong R.W."/>
            <person name="Tanaka M.M."/>
            <person name="Connor S."/>
            <person name="Zhang L."/>
        </authorList>
    </citation>
    <scope>NUCLEOTIDE SEQUENCE [LARGE SCALE GENOMIC DNA]</scope>
    <source>
        <strain evidence="2 3">P10CDO-S2</strain>
    </source>
</reference>
<dbReference type="Proteomes" id="UP000594630">
    <property type="component" value="Chromosome"/>
</dbReference>
<dbReference type="InterPro" id="IPR027417">
    <property type="entry name" value="P-loop_NTPase"/>
</dbReference>
<proteinExistence type="predicted"/>
<dbReference type="Gene3D" id="3.40.50.300">
    <property type="entry name" value="P-loop containing nucleotide triphosphate hydrolases"/>
    <property type="match status" value="1"/>
</dbReference>
<gene>
    <name evidence="2" type="ORF">CVT06_00975</name>
</gene>
<evidence type="ECO:0000256" key="1">
    <source>
        <dbReference type="SAM" id="Coils"/>
    </source>
</evidence>
<evidence type="ECO:0000313" key="3">
    <source>
        <dbReference type="Proteomes" id="UP000594630"/>
    </source>
</evidence>
<keyword evidence="1" id="KW-0175">Coiled coil</keyword>
<dbReference type="AlphaFoldDB" id="A0A7S9NDI5"/>
<protein>
    <recommendedName>
        <fullName evidence="4">NACHT domain-containing protein</fullName>
    </recommendedName>
</protein>
<evidence type="ECO:0000313" key="2">
    <source>
        <dbReference type="EMBL" id="QPH83747.1"/>
    </source>
</evidence>
<organism evidence="2 3">
    <name type="scientific">Campylobacter concisus</name>
    <dbReference type="NCBI Taxonomy" id="199"/>
    <lineage>
        <taxon>Bacteria</taxon>
        <taxon>Pseudomonadati</taxon>
        <taxon>Campylobacterota</taxon>
        <taxon>Epsilonproteobacteria</taxon>
        <taxon>Campylobacterales</taxon>
        <taxon>Campylobacteraceae</taxon>
        <taxon>Campylobacter</taxon>
    </lineage>
</organism>
<evidence type="ECO:0008006" key="4">
    <source>
        <dbReference type="Google" id="ProtNLM"/>
    </source>
</evidence>
<dbReference type="EMBL" id="CP049274">
    <property type="protein sequence ID" value="QPH83747.1"/>
    <property type="molecule type" value="Genomic_DNA"/>
</dbReference>
<feature type="coiled-coil region" evidence="1">
    <location>
        <begin position="599"/>
        <end position="626"/>
    </location>
</feature>
<dbReference type="SUPFAM" id="SSF52540">
    <property type="entry name" value="P-loop containing nucleoside triphosphate hydrolases"/>
    <property type="match status" value="1"/>
</dbReference>
<sequence>MVDYNTKAKKLGHDTKKERLQRFLGKENEFHHILKKLLEKMHQEKNPYIEILQGSNENGKDLVMEYDGSTGNKKYTAFVVKALEKLDGKASGKTTEVVTQVKQAFNLPAKLNDKNEMVTISDVCIVNLGTITQNAQEKILYEIKEAPYKNNTEFMDITRLINLFEQYYPEFFFNGSMESFLLDRIEKIEEFLGDNNDDEYFIQPNIKKITRSRQELIISDNDKNTLNRIGEQIFGKKETLDSFLKILMSKTKKKFLLTGDAGSGKSILVFKMVLISINYLLKENQNHILLEEKKDFALPVCFRAIDFINSCSLHNFSNIIESFYGNMIAIKPNLIIIDGIDEVGNEIRDKIKGNIESYLSKSNNNANILFTSRINYGIIESFFEYENYELLPYGVNQAISLIKKIIKANNISINIVEKSINELEGQIPFYPLALKLLMDVVKEKHEIPASITELYNRYVSLIFGEYKTTDVDIDKLFEPKIKKDFLANFAYQYFFKQDKTIVSKNDFSECVNSFCNKYNFITDKRSFIDTITRTSLIKIDENGNMSFSHKSFLDYFIALYFRDNKEELDDIDQFDILFDLYTSDGLWEDVAYFYFGLKTKLNQKDLEKLSSRIESLEDRFEKNINIMFLGKLLQYGWMTENTIKNKVIEKAINNSLNLKDDLNSIFQKILKITNPPKILSSIAMLHLTGMYYSSMFIVDEVKNIISEVANAPISDSSIDLQPDENKLYFCTIYILSNIDLLGKEYVGDILLKFLPQINRMSNIENNLLLTVIIDIFKNKNKLDNKEDLNLCIKKIVNRQKRKYPELIKSIFSTKKKKDFKKLPSYKHKKAN</sequence>
<dbReference type="RefSeq" id="WP_107793829.1">
    <property type="nucleotide sequence ID" value="NZ_CP049274.1"/>
</dbReference>
<accession>A0A7S9NDI5</accession>
<name>A0A7S9NDI5_9BACT</name>